<accession>A0A8X6L1M3</accession>
<dbReference type="Proteomes" id="UP000887116">
    <property type="component" value="Unassembled WGS sequence"/>
</dbReference>
<sequence>MIDGKFFSWLSHSSSQNCHLCLEKPSSMNGLEAMKTRQIVAENVKLGISSLHTSIKCFECILRISYRLGIKKWSVRRADRPVVDARKKEVQEKFRRQMGLLLNAPKPSFRTSNDGNTARAFFRNPEIAFIQSQGLIKF</sequence>
<proteinExistence type="predicted"/>
<comment type="caution">
    <text evidence="1">The sequence shown here is derived from an EMBL/GenBank/DDBJ whole genome shotgun (WGS) entry which is preliminary data.</text>
</comment>
<evidence type="ECO:0000313" key="2">
    <source>
        <dbReference type="Proteomes" id="UP000887116"/>
    </source>
</evidence>
<reference evidence="1" key="1">
    <citation type="submission" date="2020-07" db="EMBL/GenBank/DDBJ databases">
        <title>Multicomponent nature underlies the extraordinary mechanical properties of spider dragline silk.</title>
        <authorList>
            <person name="Kono N."/>
            <person name="Nakamura H."/>
            <person name="Mori M."/>
            <person name="Yoshida Y."/>
            <person name="Ohtoshi R."/>
            <person name="Malay A.D."/>
            <person name="Moran D.A.P."/>
            <person name="Tomita M."/>
            <person name="Numata K."/>
            <person name="Arakawa K."/>
        </authorList>
    </citation>
    <scope>NUCLEOTIDE SEQUENCE</scope>
</reference>
<dbReference type="AlphaFoldDB" id="A0A8X6L1M3"/>
<protein>
    <submittedName>
        <fullName evidence="1">Uncharacterized protein</fullName>
    </submittedName>
</protein>
<organism evidence="1 2">
    <name type="scientific">Trichonephila clavata</name>
    <name type="common">Joro spider</name>
    <name type="synonym">Nephila clavata</name>
    <dbReference type="NCBI Taxonomy" id="2740835"/>
    <lineage>
        <taxon>Eukaryota</taxon>
        <taxon>Metazoa</taxon>
        <taxon>Ecdysozoa</taxon>
        <taxon>Arthropoda</taxon>
        <taxon>Chelicerata</taxon>
        <taxon>Arachnida</taxon>
        <taxon>Araneae</taxon>
        <taxon>Araneomorphae</taxon>
        <taxon>Entelegynae</taxon>
        <taxon>Araneoidea</taxon>
        <taxon>Nephilidae</taxon>
        <taxon>Trichonephila</taxon>
    </lineage>
</organism>
<dbReference type="EMBL" id="BMAO01013982">
    <property type="protein sequence ID" value="GFQ92131.1"/>
    <property type="molecule type" value="Genomic_DNA"/>
</dbReference>
<name>A0A8X6L1M3_TRICU</name>
<dbReference type="OrthoDB" id="6626490at2759"/>
<keyword evidence="2" id="KW-1185">Reference proteome</keyword>
<gene>
    <name evidence="1" type="primary">g.129666</name>
    <name evidence="1" type="ORF">TNCT_540441</name>
</gene>
<evidence type="ECO:0000313" key="1">
    <source>
        <dbReference type="EMBL" id="GFQ92131.1"/>
    </source>
</evidence>